<reference evidence="1" key="1">
    <citation type="journal article" date="2021" name="Environ. Microbiol.">
        <title>Gene family expansions and transcriptome signatures uncover fungal adaptations to wood decay.</title>
        <authorList>
            <person name="Hage H."/>
            <person name="Miyauchi S."/>
            <person name="Viragh M."/>
            <person name="Drula E."/>
            <person name="Min B."/>
            <person name="Chaduli D."/>
            <person name="Navarro D."/>
            <person name="Favel A."/>
            <person name="Norest M."/>
            <person name="Lesage-Meessen L."/>
            <person name="Balint B."/>
            <person name="Merenyi Z."/>
            <person name="de Eugenio L."/>
            <person name="Morin E."/>
            <person name="Martinez A.T."/>
            <person name="Baldrian P."/>
            <person name="Stursova M."/>
            <person name="Martinez M.J."/>
            <person name="Novotny C."/>
            <person name="Magnuson J.K."/>
            <person name="Spatafora J.W."/>
            <person name="Maurice S."/>
            <person name="Pangilinan J."/>
            <person name="Andreopoulos W."/>
            <person name="LaButti K."/>
            <person name="Hundley H."/>
            <person name="Na H."/>
            <person name="Kuo A."/>
            <person name="Barry K."/>
            <person name="Lipzen A."/>
            <person name="Henrissat B."/>
            <person name="Riley R."/>
            <person name="Ahrendt S."/>
            <person name="Nagy L.G."/>
            <person name="Grigoriev I.V."/>
            <person name="Martin F."/>
            <person name="Rosso M.N."/>
        </authorList>
    </citation>
    <scope>NUCLEOTIDE SEQUENCE</scope>
    <source>
        <strain evidence="1">CBS 384.51</strain>
    </source>
</reference>
<evidence type="ECO:0000313" key="1">
    <source>
        <dbReference type="EMBL" id="KAI0090103.1"/>
    </source>
</evidence>
<evidence type="ECO:0000313" key="2">
    <source>
        <dbReference type="Proteomes" id="UP001055072"/>
    </source>
</evidence>
<proteinExistence type="predicted"/>
<sequence length="178" mass="19234">MPSFFTRIFSRVRVAENKFTGPINKLEYCPPGDMATRVHLVPLAQASAPKTIRLRTGTSTLEMVADVGIWEAFDNSVGHHCRQPSTLGLPAGQQRSVSISSTATAFSAGSCDSGDTLLPEVPEVSDDYACRKGLVKAKNMDDLLADIDQAALFDELEALSKSALYQTLVTDSMIFNSC</sequence>
<gene>
    <name evidence="1" type="ORF">BDY19DRAFT_938470</name>
</gene>
<dbReference type="EMBL" id="MU274908">
    <property type="protein sequence ID" value="KAI0090103.1"/>
    <property type="molecule type" value="Genomic_DNA"/>
</dbReference>
<dbReference type="Proteomes" id="UP001055072">
    <property type="component" value="Unassembled WGS sequence"/>
</dbReference>
<name>A0ACB8U6Y9_9APHY</name>
<accession>A0ACB8U6Y9</accession>
<comment type="caution">
    <text evidence="1">The sequence shown here is derived from an EMBL/GenBank/DDBJ whole genome shotgun (WGS) entry which is preliminary data.</text>
</comment>
<organism evidence="1 2">
    <name type="scientific">Irpex rosettiformis</name>
    <dbReference type="NCBI Taxonomy" id="378272"/>
    <lineage>
        <taxon>Eukaryota</taxon>
        <taxon>Fungi</taxon>
        <taxon>Dikarya</taxon>
        <taxon>Basidiomycota</taxon>
        <taxon>Agaricomycotina</taxon>
        <taxon>Agaricomycetes</taxon>
        <taxon>Polyporales</taxon>
        <taxon>Irpicaceae</taxon>
        <taxon>Irpex</taxon>
    </lineage>
</organism>
<keyword evidence="2" id="KW-1185">Reference proteome</keyword>
<protein>
    <submittedName>
        <fullName evidence="1">Uncharacterized protein</fullName>
    </submittedName>
</protein>